<accession>A0A922L9S6</accession>
<protein>
    <submittedName>
        <fullName evidence="1">Uncharacterized protein</fullName>
    </submittedName>
</protein>
<name>A0A922L9S6_DERFA</name>
<gene>
    <name evidence="1" type="ORF">DERF_004199</name>
</gene>
<dbReference type="AlphaFoldDB" id="A0A922L9S6"/>
<keyword evidence="2" id="KW-1185">Reference proteome</keyword>
<comment type="caution">
    <text evidence="1">The sequence shown here is derived from an EMBL/GenBank/DDBJ whole genome shotgun (WGS) entry which is preliminary data.</text>
</comment>
<proteinExistence type="predicted"/>
<organism evidence="1 2">
    <name type="scientific">Dermatophagoides farinae</name>
    <name type="common">American house dust mite</name>
    <dbReference type="NCBI Taxonomy" id="6954"/>
    <lineage>
        <taxon>Eukaryota</taxon>
        <taxon>Metazoa</taxon>
        <taxon>Ecdysozoa</taxon>
        <taxon>Arthropoda</taxon>
        <taxon>Chelicerata</taxon>
        <taxon>Arachnida</taxon>
        <taxon>Acari</taxon>
        <taxon>Acariformes</taxon>
        <taxon>Sarcoptiformes</taxon>
        <taxon>Astigmata</taxon>
        <taxon>Psoroptidia</taxon>
        <taxon>Analgoidea</taxon>
        <taxon>Pyroglyphidae</taxon>
        <taxon>Dermatophagoidinae</taxon>
        <taxon>Dermatophagoides</taxon>
    </lineage>
</organism>
<evidence type="ECO:0000313" key="1">
    <source>
        <dbReference type="EMBL" id="KAH9520495.1"/>
    </source>
</evidence>
<dbReference type="Proteomes" id="UP000790347">
    <property type="component" value="Unassembled WGS sequence"/>
</dbReference>
<dbReference type="EMBL" id="ASGP02000002">
    <property type="protein sequence ID" value="KAH9520495.1"/>
    <property type="molecule type" value="Genomic_DNA"/>
</dbReference>
<reference evidence="1" key="2">
    <citation type="journal article" date="2022" name="Res Sq">
        <title>Comparative Genomics Reveals Insights into the Divergent Evolution of Astigmatic Mites and Household Pest Adaptations.</title>
        <authorList>
            <person name="Xiong Q."/>
            <person name="Wan A.T.-Y."/>
            <person name="Liu X.-Y."/>
            <person name="Fung C.S.-H."/>
            <person name="Xiao X."/>
            <person name="Malainual N."/>
            <person name="Hou J."/>
            <person name="Wang L."/>
            <person name="Wang M."/>
            <person name="Yang K."/>
            <person name="Cui Y."/>
            <person name="Leung E."/>
            <person name="Nong W."/>
            <person name="Shin S.-K."/>
            <person name="Au S."/>
            <person name="Jeong K.Y."/>
            <person name="Chew F.T."/>
            <person name="Hui J."/>
            <person name="Leung T.F."/>
            <person name="Tungtrongchitr A."/>
            <person name="Zhong N."/>
            <person name="Liu Z."/>
            <person name="Tsui S."/>
        </authorList>
    </citation>
    <scope>NUCLEOTIDE SEQUENCE</scope>
    <source>
        <strain evidence="1">Derf</strain>
        <tissue evidence="1">Whole organism</tissue>
    </source>
</reference>
<sequence>MRLAIFEYDEITDDASGWLTRLQNRIVDFHHLARCYSGHGANLCASYLQKLNHRGLRLEFCSLRLRSQWQATSDQAIG</sequence>
<reference evidence="1" key="1">
    <citation type="submission" date="2013-05" db="EMBL/GenBank/DDBJ databases">
        <authorList>
            <person name="Yim A.K.Y."/>
            <person name="Chan T.F."/>
            <person name="Ji K.M."/>
            <person name="Liu X.Y."/>
            <person name="Zhou J.W."/>
            <person name="Li R.Q."/>
            <person name="Yang K.Y."/>
            <person name="Li J."/>
            <person name="Li M."/>
            <person name="Law P.T.W."/>
            <person name="Wu Y.L."/>
            <person name="Cai Z.L."/>
            <person name="Qin H."/>
            <person name="Bao Y."/>
            <person name="Leung R.K.K."/>
            <person name="Ng P.K.S."/>
            <person name="Zou J."/>
            <person name="Zhong X.J."/>
            <person name="Ran P.X."/>
            <person name="Zhong N.S."/>
            <person name="Liu Z.G."/>
            <person name="Tsui S.K.W."/>
        </authorList>
    </citation>
    <scope>NUCLEOTIDE SEQUENCE</scope>
    <source>
        <strain evidence="1">Derf</strain>
        <tissue evidence="1">Whole organism</tissue>
    </source>
</reference>
<evidence type="ECO:0000313" key="2">
    <source>
        <dbReference type="Proteomes" id="UP000790347"/>
    </source>
</evidence>